<proteinExistence type="predicted"/>
<keyword evidence="2" id="KW-1185">Reference proteome</keyword>
<dbReference type="EMBL" id="JACHLK010000030">
    <property type="protein sequence ID" value="MBB6564168.1"/>
    <property type="molecule type" value="Genomic_DNA"/>
</dbReference>
<organism evidence="1 2">
    <name type="scientific">Acidovorax soli</name>
    <dbReference type="NCBI Taxonomy" id="592050"/>
    <lineage>
        <taxon>Bacteria</taxon>
        <taxon>Pseudomonadati</taxon>
        <taxon>Pseudomonadota</taxon>
        <taxon>Betaproteobacteria</taxon>
        <taxon>Burkholderiales</taxon>
        <taxon>Comamonadaceae</taxon>
        <taxon>Acidovorax</taxon>
    </lineage>
</organism>
<dbReference type="Proteomes" id="UP000575083">
    <property type="component" value="Unassembled WGS sequence"/>
</dbReference>
<dbReference type="AlphaFoldDB" id="A0A7X0PLL0"/>
<name>A0A7X0PLL0_9BURK</name>
<gene>
    <name evidence="1" type="ORF">HNP48_006894</name>
</gene>
<evidence type="ECO:0000313" key="1">
    <source>
        <dbReference type="EMBL" id="MBB6564168.1"/>
    </source>
</evidence>
<reference evidence="1 2" key="1">
    <citation type="submission" date="2020-08" db="EMBL/GenBank/DDBJ databases">
        <title>Functional genomics of gut bacteria from endangered species of beetles.</title>
        <authorList>
            <person name="Carlos-Shanley C."/>
        </authorList>
    </citation>
    <scope>NUCLEOTIDE SEQUENCE [LARGE SCALE GENOMIC DNA]</scope>
    <source>
        <strain evidence="1 2">S00198</strain>
    </source>
</reference>
<accession>A0A7X0PLL0</accession>
<protein>
    <submittedName>
        <fullName evidence="1">Uncharacterized protein</fullName>
    </submittedName>
</protein>
<evidence type="ECO:0000313" key="2">
    <source>
        <dbReference type="Proteomes" id="UP000575083"/>
    </source>
</evidence>
<feature type="non-terminal residue" evidence="1">
    <location>
        <position position="29"/>
    </location>
</feature>
<sequence>MCARRRTYLLLLRQKKVGQEKTTPLPVSP</sequence>
<comment type="caution">
    <text evidence="1">The sequence shown here is derived from an EMBL/GenBank/DDBJ whole genome shotgun (WGS) entry which is preliminary data.</text>
</comment>